<proteinExistence type="predicted"/>
<evidence type="ECO:0000313" key="2">
    <source>
        <dbReference type="EMBL" id="MEB3371384.1"/>
    </source>
</evidence>
<reference evidence="2 3" key="1">
    <citation type="submission" date="2023-10" db="EMBL/GenBank/DDBJ databases">
        <title>Saccharopolyspora sp. nov., isolated from mangrove soil.</title>
        <authorList>
            <person name="Lu Y."/>
            <person name="Liu W."/>
        </authorList>
    </citation>
    <scope>NUCLEOTIDE SEQUENCE [LARGE SCALE GENOMIC DNA]</scope>
    <source>
        <strain evidence="2 3">S2-29</strain>
    </source>
</reference>
<evidence type="ECO:0000259" key="1">
    <source>
        <dbReference type="Pfam" id="PF04230"/>
    </source>
</evidence>
<sequence>MRVLVTGWASFLHGEATAGDVASLQRVAARLASDGIDHDIVLSPGFAPGATHFDDADPADYTHVLFCCGPVHGGQLEELHRRYSGCARIAVGVSVVDPRSRAANGFHRLLPRDGPGLRASPDLAAGFEHRQVPVTGVVLAPGQPEYGEDSRHDVAHATLRRWLAGLDAARVPLDTRLADGEWHLCSTPEAFASLIARTDVVVTTRLHGLVFALTEGVPALAVDPVSGGGKVTAQAHAQGWPAVIAADDLSEAELDRWWRWCRSDDGARRAAAIRGSAGTSSALLDALARELHAAALDQ</sequence>
<evidence type="ECO:0000313" key="3">
    <source>
        <dbReference type="Proteomes" id="UP001327093"/>
    </source>
</evidence>
<dbReference type="Pfam" id="PF04230">
    <property type="entry name" value="PS_pyruv_trans"/>
    <property type="match status" value="1"/>
</dbReference>
<dbReference type="EC" id="2.4.-.-" evidence="2"/>
<dbReference type="EMBL" id="JAWLNX010000028">
    <property type="protein sequence ID" value="MEB3371384.1"/>
    <property type="molecule type" value="Genomic_DNA"/>
</dbReference>
<dbReference type="InterPro" id="IPR007345">
    <property type="entry name" value="Polysacch_pyruvyl_Trfase"/>
</dbReference>
<comment type="caution">
    <text evidence="2">The sequence shown here is derived from an EMBL/GenBank/DDBJ whole genome shotgun (WGS) entry which is preliminary data.</text>
</comment>
<name>A0ABU6AJ17_9PSEU</name>
<protein>
    <submittedName>
        <fullName evidence="2">Polysaccharide pyruvyl transferase family protein</fullName>
        <ecNumber evidence="2">2.4.-.-</ecNumber>
    </submittedName>
</protein>
<keyword evidence="3" id="KW-1185">Reference proteome</keyword>
<accession>A0ABU6AJ17</accession>
<keyword evidence="2" id="KW-0328">Glycosyltransferase</keyword>
<keyword evidence="2" id="KW-0808">Transferase</keyword>
<gene>
    <name evidence="2" type="ORF">R4I43_28670</name>
</gene>
<dbReference type="Proteomes" id="UP001327093">
    <property type="component" value="Unassembled WGS sequence"/>
</dbReference>
<organism evidence="2 3">
    <name type="scientific">Saccharopolyspora mangrovi</name>
    <dbReference type="NCBI Taxonomy" id="3082379"/>
    <lineage>
        <taxon>Bacteria</taxon>
        <taxon>Bacillati</taxon>
        <taxon>Actinomycetota</taxon>
        <taxon>Actinomycetes</taxon>
        <taxon>Pseudonocardiales</taxon>
        <taxon>Pseudonocardiaceae</taxon>
        <taxon>Saccharopolyspora</taxon>
    </lineage>
</organism>
<dbReference type="RefSeq" id="WP_324268821.1">
    <property type="nucleotide sequence ID" value="NZ_JAWLNX010000028.1"/>
</dbReference>
<dbReference type="GO" id="GO:0016757">
    <property type="term" value="F:glycosyltransferase activity"/>
    <property type="evidence" value="ECO:0007669"/>
    <property type="project" value="UniProtKB-KW"/>
</dbReference>
<feature type="domain" description="Polysaccharide pyruvyl transferase" evidence="1">
    <location>
        <begin position="186"/>
        <end position="223"/>
    </location>
</feature>